<name>A0ABD1YV93_9MARC</name>
<dbReference type="GO" id="GO:0004177">
    <property type="term" value="F:aminopeptidase activity"/>
    <property type="evidence" value="ECO:0007669"/>
    <property type="project" value="UniProtKB-KW"/>
</dbReference>
<dbReference type="PANTHER" id="PTHR43722:SF2">
    <property type="entry name" value="PROLINE IMINOPEPTIDASE"/>
    <property type="match status" value="1"/>
</dbReference>
<dbReference type="GO" id="GO:0006508">
    <property type="term" value="P:proteolysis"/>
    <property type="evidence" value="ECO:0007669"/>
    <property type="project" value="UniProtKB-KW"/>
</dbReference>
<dbReference type="PRINTS" id="PR00111">
    <property type="entry name" value="ABHYDROLASE"/>
</dbReference>
<dbReference type="PRINTS" id="PR00793">
    <property type="entry name" value="PROAMNOPTASE"/>
</dbReference>
<dbReference type="Gene3D" id="3.40.50.1820">
    <property type="entry name" value="alpha/beta hydrolase"/>
    <property type="match status" value="1"/>
</dbReference>
<dbReference type="InterPro" id="IPR002410">
    <property type="entry name" value="Peptidase_S33"/>
</dbReference>
<evidence type="ECO:0000256" key="7">
    <source>
        <dbReference type="RuleBase" id="RU003421"/>
    </source>
</evidence>
<dbReference type="AlphaFoldDB" id="A0ABD1YV93"/>
<proteinExistence type="inferred from homology"/>
<sequence>MATLAQAAIPCCSLVVCDARAGSVVHRRGGKIDQIGVNLVNQSDIISLKQGIRLPAIPVKGSCNAPSCYRQDGSKSRDSEAPSSGPGQRIVSTGELYPNSKAHDRGELKVSDLHTLYYEVHGNPNGRPAVFLHGGPGAGCSERHARFFDPQHYRIVLFDQRGCGKSTPKGCLEGNTTWDLVEDIEKLREHLKVSKWVVMGGSWGTTLALAYAQKYPPAVAAMVLRGVCMLRLQELDWLYKQGVNLIFPFGWAQLESILDESEKENTVSSFYKRLNSTDSYVAQTAAEAWLRWEMGLSFFSTAQTNVLAWDGKNYYYVPPATEVESTSEKIVTTSQKPTPSTPSASTVSAFVSQTIAQARLECHYVVNKGFLEENQLLQGVAKMRGIPGTVVHGRYDFVCPVSNAYDLHRAWPEAELRIVPNAGHSMYEPGIIKELVRATDQFKKLEY</sequence>
<keyword evidence="11" id="KW-1185">Reference proteome</keyword>
<dbReference type="InterPro" id="IPR029058">
    <property type="entry name" value="AB_hydrolase_fold"/>
</dbReference>
<dbReference type="InterPro" id="IPR005944">
    <property type="entry name" value="Pro_iminopeptidase"/>
</dbReference>
<evidence type="ECO:0000259" key="9">
    <source>
        <dbReference type="Pfam" id="PF00561"/>
    </source>
</evidence>
<feature type="domain" description="AB hydrolase-1" evidence="9">
    <location>
        <begin position="130"/>
        <end position="428"/>
    </location>
</feature>
<dbReference type="InterPro" id="IPR000073">
    <property type="entry name" value="AB_hydrolase_1"/>
</dbReference>
<organism evidence="10 11">
    <name type="scientific">Riccia fluitans</name>
    <dbReference type="NCBI Taxonomy" id="41844"/>
    <lineage>
        <taxon>Eukaryota</taxon>
        <taxon>Viridiplantae</taxon>
        <taxon>Streptophyta</taxon>
        <taxon>Embryophyta</taxon>
        <taxon>Marchantiophyta</taxon>
        <taxon>Marchantiopsida</taxon>
        <taxon>Marchantiidae</taxon>
        <taxon>Marchantiales</taxon>
        <taxon>Ricciaceae</taxon>
        <taxon>Riccia</taxon>
    </lineage>
</organism>
<feature type="region of interest" description="Disordered" evidence="8">
    <location>
        <begin position="68"/>
        <end position="101"/>
    </location>
</feature>
<dbReference type="EC" id="3.4.11.5" evidence="7"/>
<dbReference type="NCBIfam" id="TIGR01249">
    <property type="entry name" value="pro_imino_pep_1"/>
    <property type="match status" value="1"/>
</dbReference>
<comment type="subcellular location">
    <subcellularLocation>
        <location evidence="2">Cytoplasm</location>
    </subcellularLocation>
</comment>
<reference evidence="10 11" key="1">
    <citation type="submission" date="2024-09" db="EMBL/GenBank/DDBJ databases">
        <title>Chromosome-scale assembly of Riccia fluitans.</title>
        <authorList>
            <person name="Paukszto L."/>
            <person name="Sawicki J."/>
            <person name="Karawczyk K."/>
            <person name="Piernik-Szablinska J."/>
            <person name="Szczecinska M."/>
            <person name="Mazdziarz M."/>
        </authorList>
    </citation>
    <scope>NUCLEOTIDE SEQUENCE [LARGE SCALE GENOMIC DNA]</scope>
    <source>
        <strain evidence="10">Rf_01</strain>
        <tissue evidence="10">Aerial parts of the thallus</tissue>
    </source>
</reference>
<evidence type="ECO:0000256" key="1">
    <source>
        <dbReference type="ARBA" id="ARBA00001585"/>
    </source>
</evidence>
<dbReference type="PANTHER" id="PTHR43722">
    <property type="entry name" value="PROLINE IMINOPEPTIDASE"/>
    <property type="match status" value="1"/>
</dbReference>
<keyword evidence="5 7" id="KW-0645">Protease</keyword>
<keyword evidence="6 7" id="KW-0378">Hydrolase</keyword>
<evidence type="ECO:0000313" key="10">
    <source>
        <dbReference type="EMBL" id="KAL2633642.1"/>
    </source>
</evidence>
<evidence type="ECO:0000256" key="8">
    <source>
        <dbReference type="SAM" id="MobiDB-lite"/>
    </source>
</evidence>
<comment type="catalytic activity">
    <reaction evidence="1 7">
        <text>Release of N-terminal proline from a peptide.</text>
        <dbReference type="EC" id="3.4.11.5"/>
    </reaction>
</comment>
<keyword evidence="4 7" id="KW-0031">Aminopeptidase</keyword>
<dbReference type="SUPFAM" id="SSF53474">
    <property type="entry name" value="alpha/beta-Hydrolases"/>
    <property type="match status" value="1"/>
</dbReference>
<dbReference type="EMBL" id="JBHFFA010000003">
    <property type="protein sequence ID" value="KAL2633642.1"/>
    <property type="molecule type" value="Genomic_DNA"/>
</dbReference>
<evidence type="ECO:0000256" key="2">
    <source>
        <dbReference type="ARBA" id="ARBA00004496"/>
    </source>
</evidence>
<comment type="similarity">
    <text evidence="3 7">Belongs to the peptidase S33 family.</text>
</comment>
<dbReference type="GO" id="GO:0005737">
    <property type="term" value="C:cytoplasm"/>
    <property type="evidence" value="ECO:0007669"/>
    <property type="project" value="UniProtKB-SubCell"/>
</dbReference>
<protein>
    <recommendedName>
        <fullName evidence="7">Proline iminopeptidase</fullName>
        <ecNumber evidence="7">3.4.11.5</ecNumber>
    </recommendedName>
</protein>
<evidence type="ECO:0000256" key="6">
    <source>
        <dbReference type="ARBA" id="ARBA00022801"/>
    </source>
</evidence>
<evidence type="ECO:0000313" key="11">
    <source>
        <dbReference type="Proteomes" id="UP001605036"/>
    </source>
</evidence>
<gene>
    <name evidence="10" type="ORF">R1flu_005121</name>
</gene>
<evidence type="ECO:0000256" key="3">
    <source>
        <dbReference type="ARBA" id="ARBA00010088"/>
    </source>
</evidence>
<evidence type="ECO:0000256" key="4">
    <source>
        <dbReference type="ARBA" id="ARBA00022438"/>
    </source>
</evidence>
<accession>A0ABD1YV93</accession>
<evidence type="ECO:0000256" key="5">
    <source>
        <dbReference type="ARBA" id="ARBA00022670"/>
    </source>
</evidence>
<comment type="caution">
    <text evidence="10">The sequence shown here is derived from an EMBL/GenBank/DDBJ whole genome shotgun (WGS) entry which is preliminary data.</text>
</comment>
<dbReference type="Pfam" id="PF00561">
    <property type="entry name" value="Abhydrolase_1"/>
    <property type="match status" value="1"/>
</dbReference>
<dbReference type="Proteomes" id="UP001605036">
    <property type="component" value="Unassembled WGS sequence"/>
</dbReference>